<evidence type="ECO:0000256" key="4">
    <source>
        <dbReference type="SAM" id="MobiDB-lite"/>
    </source>
</evidence>
<dbReference type="Pfam" id="PF03641">
    <property type="entry name" value="Lysine_decarbox"/>
    <property type="match status" value="1"/>
</dbReference>
<protein>
    <recommendedName>
        <fullName evidence="3">AMP nucleosidase</fullName>
        <ecNumber evidence="2">3.2.2.4</ecNumber>
    </recommendedName>
    <alternativeName>
        <fullName evidence="3">AMP nucleosidase</fullName>
    </alternativeName>
</protein>
<dbReference type="PANTHER" id="PTHR43393:SF3">
    <property type="entry name" value="LYSINE DECARBOXYLASE-LIKE PROTEIN"/>
    <property type="match status" value="1"/>
</dbReference>
<gene>
    <name evidence="5" type="ORF">GF1_29310</name>
</gene>
<accession>A0A915XJN6</accession>
<evidence type="ECO:0000256" key="3">
    <source>
        <dbReference type="ARBA" id="ARBA00031983"/>
    </source>
</evidence>
<sequence length="284" mass="32491">MKKRTRHSRKREIPAPAHPHFRSTPLPWHLPKDLQDDPQALSRVETIMQSPGYRQADEDPDFLKRYETRGVRLQIDYLKPELLLEEHRVGHTIVAFGSTRIPEPAAARRRVEKLEQEVAEHPRDKGLARQLEIARRLEAKSRYYEVAREFGRLVGNAGTGPEDCRLILITGGGPGIMEAANRGSYDVGAKSAGLNITLPHEQFPNPYITPELCFRFHYFAIRKMHFLLRAKALVAFPGGFGTLDELFEALTLIQTRKIAPLPVVLVGRSSGGRPWMWTFWWTRE</sequence>
<organism evidence="5 6">
    <name type="scientific">Desulfolithobacter dissulfuricans</name>
    <dbReference type="NCBI Taxonomy" id="2795293"/>
    <lineage>
        <taxon>Bacteria</taxon>
        <taxon>Pseudomonadati</taxon>
        <taxon>Thermodesulfobacteriota</taxon>
        <taxon>Desulfobulbia</taxon>
        <taxon>Desulfobulbales</taxon>
        <taxon>Desulfobulbaceae</taxon>
        <taxon>Desulfolithobacter</taxon>
    </lineage>
</organism>
<evidence type="ECO:0000313" key="5">
    <source>
        <dbReference type="EMBL" id="BCO10555.1"/>
    </source>
</evidence>
<dbReference type="EMBL" id="AP024233">
    <property type="protein sequence ID" value="BCO10555.1"/>
    <property type="molecule type" value="Genomic_DNA"/>
</dbReference>
<dbReference type="InterPro" id="IPR031100">
    <property type="entry name" value="LOG_fam"/>
</dbReference>
<keyword evidence="6" id="KW-1185">Reference proteome</keyword>
<dbReference type="Gene3D" id="3.40.50.450">
    <property type="match status" value="1"/>
</dbReference>
<comment type="catalytic activity">
    <reaction evidence="1">
        <text>AMP + H2O = D-ribose 5-phosphate + adenine</text>
        <dbReference type="Rhea" id="RHEA:20129"/>
        <dbReference type="ChEBI" id="CHEBI:15377"/>
        <dbReference type="ChEBI" id="CHEBI:16708"/>
        <dbReference type="ChEBI" id="CHEBI:78346"/>
        <dbReference type="ChEBI" id="CHEBI:456215"/>
        <dbReference type="EC" id="3.2.2.4"/>
    </reaction>
</comment>
<dbReference type="GO" id="GO:0005829">
    <property type="term" value="C:cytosol"/>
    <property type="evidence" value="ECO:0007669"/>
    <property type="project" value="TreeGrafter"/>
</dbReference>
<name>A0A915XJN6_9BACT</name>
<evidence type="ECO:0000313" key="6">
    <source>
        <dbReference type="Proteomes" id="UP001063350"/>
    </source>
</evidence>
<feature type="region of interest" description="Disordered" evidence="4">
    <location>
        <begin position="1"/>
        <end position="29"/>
    </location>
</feature>
<dbReference type="Proteomes" id="UP001063350">
    <property type="component" value="Chromosome"/>
</dbReference>
<dbReference type="SUPFAM" id="SSF102405">
    <property type="entry name" value="MCP/YpsA-like"/>
    <property type="match status" value="1"/>
</dbReference>
<evidence type="ECO:0000256" key="1">
    <source>
        <dbReference type="ARBA" id="ARBA00000274"/>
    </source>
</evidence>
<dbReference type="InterPro" id="IPR052341">
    <property type="entry name" value="LOG_family_nucleotidases"/>
</dbReference>
<dbReference type="AlphaFoldDB" id="A0A915XJN6"/>
<evidence type="ECO:0000256" key="2">
    <source>
        <dbReference type="ARBA" id="ARBA00011985"/>
    </source>
</evidence>
<dbReference type="EC" id="3.2.2.4" evidence="2"/>
<dbReference type="GO" id="GO:0008714">
    <property type="term" value="F:AMP nucleosidase activity"/>
    <property type="evidence" value="ECO:0007669"/>
    <property type="project" value="UniProtKB-EC"/>
</dbReference>
<proteinExistence type="predicted"/>
<dbReference type="PANTHER" id="PTHR43393">
    <property type="entry name" value="CYTOKININ RIBOSIDE 5'-MONOPHOSPHATE PHOSPHORIBOHYDROLASE"/>
    <property type="match status" value="1"/>
</dbReference>
<feature type="compositionally biased region" description="Basic residues" evidence="4">
    <location>
        <begin position="1"/>
        <end position="10"/>
    </location>
</feature>
<dbReference type="KEGG" id="ddu:GF1_29310"/>
<reference evidence="5" key="1">
    <citation type="submission" date="2020-12" db="EMBL/GenBank/DDBJ databases">
        <title>Desulfobium dissulfuricans gen. nov., sp. nov., a novel mesophilic, sulfate-reducing bacterium isolated from a deep-sea hydrothermal vent.</title>
        <authorList>
            <person name="Hashimoto Y."/>
            <person name="Tame A."/>
            <person name="Sawayama S."/>
            <person name="Miyazaki J."/>
            <person name="Takai K."/>
            <person name="Nakagawa S."/>
        </authorList>
    </citation>
    <scope>NUCLEOTIDE SEQUENCE</scope>
    <source>
        <strain evidence="5">GF1</strain>
    </source>
</reference>